<dbReference type="InterPro" id="IPR050570">
    <property type="entry name" value="Cell_wall_metabolism_enzyme"/>
</dbReference>
<evidence type="ECO:0000256" key="1">
    <source>
        <dbReference type="SAM" id="SignalP"/>
    </source>
</evidence>
<proteinExistence type="predicted"/>
<keyword evidence="4" id="KW-1185">Reference proteome</keyword>
<gene>
    <name evidence="3" type="ORF">E1B00_06340</name>
</gene>
<reference evidence="3 4" key="1">
    <citation type="submission" date="2019-03" db="EMBL/GenBank/DDBJ databases">
        <title>Arenimonas daejeonensis sp. nov., isolated from compost.</title>
        <authorList>
            <person name="Jeon C.O."/>
        </authorList>
    </citation>
    <scope>NUCLEOTIDE SEQUENCE [LARGE SCALE GENOMIC DNA]</scope>
    <source>
        <strain evidence="3 4">R29</strain>
    </source>
</reference>
<evidence type="ECO:0000313" key="3">
    <source>
        <dbReference type="EMBL" id="TNJ35370.1"/>
    </source>
</evidence>
<dbReference type="InterPro" id="IPR011055">
    <property type="entry name" value="Dup_hybrid_motif"/>
</dbReference>
<dbReference type="Proteomes" id="UP000305760">
    <property type="component" value="Unassembled WGS sequence"/>
</dbReference>
<dbReference type="Pfam" id="PF01551">
    <property type="entry name" value="Peptidase_M23"/>
    <property type="match status" value="1"/>
</dbReference>
<dbReference type="InterPro" id="IPR016047">
    <property type="entry name" value="M23ase_b-sheet_dom"/>
</dbReference>
<dbReference type="SUPFAM" id="SSF51261">
    <property type="entry name" value="Duplicated hybrid motif"/>
    <property type="match status" value="1"/>
</dbReference>
<accession>A0A5C4RW23</accession>
<comment type="caution">
    <text evidence="3">The sequence shown here is derived from an EMBL/GenBank/DDBJ whole genome shotgun (WGS) entry which is preliminary data.</text>
</comment>
<keyword evidence="1" id="KW-0732">Signal</keyword>
<dbReference type="EMBL" id="SMDR01000001">
    <property type="protein sequence ID" value="TNJ35370.1"/>
    <property type="molecule type" value="Genomic_DNA"/>
</dbReference>
<dbReference type="Gene3D" id="2.70.70.10">
    <property type="entry name" value="Glucose Permease (Domain IIA)"/>
    <property type="match status" value="1"/>
</dbReference>
<feature type="signal peptide" evidence="1">
    <location>
        <begin position="1"/>
        <end position="18"/>
    </location>
</feature>
<dbReference type="PANTHER" id="PTHR21666">
    <property type="entry name" value="PEPTIDASE-RELATED"/>
    <property type="match status" value="1"/>
</dbReference>
<protein>
    <submittedName>
        <fullName evidence="3">M23 family metallopeptidase</fullName>
    </submittedName>
</protein>
<dbReference type="GO" id="GO:0004222">
    <property type="term" value="F:metalloendopeptidase activity"/>
    <property type="evidence" value="ECO:0007669"/>
    <property type="project" value="TreeGrafter"/>
</dbReference>
<organism evidence="3 4">
    <name type="scientific">Arenimonas terrae</name>
    <dbReference type="NCBI Taxonomy" id="2546226"/>
    <lineage>
        <taxon>Bacteria</taxon>
        <taxon>Pseudomonadati</taxon>
        <taxon>Pseudomonadota</taxon>
        <taxon>Gammaproteobacteria</taxon>
        <taxon>Lysobacterales</taxon>
        <taxon>Lysobacteraceae</taxon>
        <taxon>Arenimonas</taxon>
    </lineage>
</organism>
<dbReference type="OrthoDB" id="9809488at2"/>
<feature type="domain" description="M23ase beta-sheet core" evidence="2">
    <location>
        <begin position="135"/>
        <end position="234"/>
    </location>
</feature>
<dbReference type="PANTHER" id="PTHR21666:SF294">
    <property type="entry name" value="PEPTIDASE M23"/>
    <property type="match status" value="1"/>
</dbReference>
<dbReference type="CDD" id="cd12797">
    <property type="entry name" value="M23_peptidase"/>
    <property type="match status" value="1"/>
</dbReference>
<dbReference type="AlphaFoldDB" id="A0A5C4RW23"/>
<evidence type="ECO:0000313" key="4">
    <source>
        <dbReference type="Proteomes" id="UP000305760"/>
    </source>
</evidence>
<feature type="chain" id="PRO_5022953983" evidence="1">
    <location>
        <begin position="19"/>
        <end position="255"/>
    </location>
</feature>
<dbReference type="RefSeq" id="WP_139446740.1">
    <property type="nucleotide sequence ID" value="NZ_SMDR01000001.1"/>
</dbReference>
<sequence>MRRWFYGLLLSAAATAGANEGVAELETVRQGDALLAVARSRMDGPVEVTLSAVGAAPASEPALPVQRVLAPRERVVLARLAADGGPQSLVLSATPGEPHAVPRDMVYSLPVEESDFELGQGFHGGYSHADEANRYAVDLIVAEGTPVLAARPGVVMQATSGFNEGGTDRSLAARANLVRVLHDDGSMGLYAHLREGGVTVQAGQAVTLGQVIGYAGSTGFSSGPHLHFAVQVNGGGRLVSVPFRMIGPHGFLPLR</sequence>
<evidence type="ECO:0000259" key="2">
    <source>
        <dbReference type="Pfam" id="PF01551"/>
    </source>
</evidence>
<name>A0A5C4RW23_9GAMM</name>